<dbReference type="HOGENOM" id="CLU_038944_0_1_1"/>
<evidence type="ECO:0000313" key="10">
    <source>
        <dbReference type="Proteomes" id="UP000014760"/>
    </source>
</evidence>
<protein>
    <recommendedName>
        <fullName evidence="7">VTT domain-containing protein</fullName>
    </recommendedName>
</protein>
<evidence type="ECO:0000256" key="2">
    <source>
        <dbReference type="ARBA" id="ARBA00022692"/>
    </source>
</evidence>
<keyword evidence="10" id="KW-1185">Reference proteome</keyword>
<dbReference type="GO" id="GO:0000045">
    <property type="term" value="P:autophagosome assembly"/>
    <property type="evidence" value="ECO:0007669"/>
    <property type="project" value="TreeGrafter"/>
</dbReference>
<dbReference type="EnsemblMetazoa" id="CapteT219795">
    <property type="protein sequence ID" value="CapteP219795"/>
    <property type="gene ID" value="CapteG219795"/>
</dbReference>
<dbReference type="InterPro" id="IPR045014">
    <property type="entry name" value="TM41A/B"/>
</dbReference>
<evidence type="ECO:0000256" key="3">
    <source>
        <dbReference type="ARBA" id="ARBA00022989"/>
    </source>
</evidence>
<feature type="transmembrane region" description="Helical" evidence="6">
    <location>
        <begin position="112"/>
        <end position="139"/>
    </location>
</feature>
<reference evidence="10" key="1">
    <citation type="submission" date="2012-12" db="EMBL/GenBank/DDBJ databases">
        <authorList>
            <person name="Hellsten U."/>
            <person name="Grimwood J."/>
            <person name="Chapman J.A."/>
            <person name="Shapiro H."/>
            <person name="Aerts A."/>
            <person name="Otillar R.P."/>
            <person name="Terry A.Y."/>
            <person name="Boore J.L."/>
            <person name="Simakov O."/>
            <person name="Marletaz F."/>
            <person name="Cho S.-J."/>
            <person name="Edsinger-Gonzales E."/>
            <person name="Havlak P."/>
            <person name="Kuo D.-H."/>
            <person name="Larsson T."/>
            <person name="Lv J."/>
            <person name="Arendt D."/>
            <person name="Savage R."/>
            <person name="Osoegawa K."/>
            <person name="de Jong P."/>
            <person name="Lindberg D.R."/>
            <person name="Seaver E.C."/>
            <person name="Weisblat D.A."/>
            <person name="Putnam N.H."/>
            <person name="Grigoriev I.V."/>
            <person name="Rokhsar D.S."/>
        </authorList>
    </citation>
    <scope>NUCLEOTIDE SEQUENCE</scope>
    <source>
        <strain evidence="10">I ESC-2004</strain>
    </source>
</reference>
<evidence type="ECO:0000256" key="1">
    <source>
        <dbReference type="ARBA" id="ARBA00004141"/>
    </source>
</evidence>
<accession>R7T3Y5</accession>
<proteinExistence type="inferred from homology"/>
<name>R7T3Y5_CAPTE</name>
<evidence type="ECO:0000259" key="7">
    <source>
        <dbReference type="Pfam" id="PF09335"/>
    </source>
</evidence>
<dbReference type="FunCoup" id="R7T3Y5">
    <property type="interactions" value="1366"/>
</dbReference>
<gene>
    <name evidence="8" type="ORF">CAPTEDRAFT_219795</name>
</gene>
<reference evidence="8 10" key="2">
    <citation type="journal article" date="2013" name="Nature">
        <title>Insights into bilaterian evolution from three spiralian genomes.</title>
        <authorList>
            <person name="Simakov O."/>
            <person name="Marletaz F."/>
            <person name="Cho S.J."/>
            <person name="Edsinger-Gonzales E."/>
            <person name="Havlak P."/>
            <person name="Hellsten U."/>
            <person name="Kuo D.H."/>
            <person name="Larsson T."/>
            <person name="Lv J."/>
            <person name="Arendt D."/>
            <person name="Savage R."/>
            <person name="Osoegawa K."/>
            <person name="de Jong P."/>
            <person name="Grimwood J."/>
            <person name="Chapman J.A."/>
            <person name="Shapiro H."/>
            <person name="Aerts A."/>
            <person name="Otillar R.P."/>
            <person name="Terry A.Y."/>
            <person name="Boore J.L."/>
            <person name="Grigoriev I.V."/>
            <person name="Lindberg D.R."/>
            <person name="Seaver E.C."/>
            <person name="Weisblat D.A."/>
            <person name="Putnam N.H."/>
            <person name="Rokhsar D.S."/>
        </authorList>
    </citation>
    <scope>NUCLEOTIDE SEQUENCE</scope>
    <source>
        <strain evidence="8 10">I ESC-2004</strain>
    </source>
</reference>
<dbReference type="EMBL" id="KB312327">
    <property type="protein sequence ID" value="ELT87421.1"/>
    <property type="molecule type" value="Genomic_DNA"/>
</dbReference>
<evidence type="ECO:0000313" key="8">
    <source>
        <dbReference type="EMBL" id="ELT87421.1"/>
    </source>
</evidence>
<dbReference type="Pfam" id="PF09335">
    <property type="entry name" value="VTT_dom"/>
    <property type="match status" value="1"/>
</dbReference>
<dbReference type="EMBL" id="AMQN01015889">
    <property type="status" value="NOT_ANNOTATED_CDS"/>
    <property type="molecule type" value="Genomic_DNA"/>
</dbReference>
<dbReference type="OMA" id="CIKIPRD"/>
<feature type="transmembrane region" description="Helical" evidence="6">
    <location>
        <begin position="225"/>
        <end position="246"/>
    </location>
</feature>
<dbReference type="GO" id="GO:0005789">
    <property type="term" value="C:endoplasmic reticulum membrane"/>
    <property type="evidence" value="ECO:0007669"/>
    <property type="project" value="TreeGrafter"/>
</dbReference>
<evidence type="ECO:0000256" key="6">
    <source>
        <dbReference type="SAM" id="Phobius"/>
    </source>
</evidence>
<evidence type="ECO:0000313" key="9">
    <source>
        <dbReference type="EnsemblMetazoa" id="CapteP219795"/>
    </source>
</evidence>
<feature type="transmembrane region" description="Helical" evidence="6">
    <location>
        <begin position="145"/>
        <end position="168"/>
    </location>
</feature>
<dbReference type="OrthoDB" id="3364966at2759"/>
<keyword evidence="3 6" id="KW-1133">Transmembrane helix</keyword>
<evidence type="ECO:0000256" key="5">
    <source>
        <dbReference type="ARBA" id="ARBA00025797"/>
    </source>
</evidence>
<dbReference type="PANTHER" id="PTHR43220:SF18">
    <property type="entry name" value="TRANSMEMBRANE PROTEIN 41B"/>
    <property type="match status" value="1"/>
</dbReference>
<feature type="domain" description="VTT" evidence="7">
    <location>
        <begin position="127"/>
        <end position="247"/>
    </location>
</feature>
<dbReference type="AlphaFoldDB" id="R7T3Y5"/>
<comment type="similarity">
    <text evidence="5">Belongs to the TMEM41 family.</text>
</comment>
<feature type="transmembrane region" description="Helical" evidence="6">
    <location>
        <begin position="50"/>
        <end position="73"/>
    </location>
</feature>
<feature type="transmembrane region" description="Helical" evidence="6">
    <location>
        <begin position="258"/>
        <end position="280"/>
    </location>
</feature>
<organism evidence="8">
    <name type="scientific">Capitella teleta</name>
    <name type="common">Polychaete worm</name>
    <dbReference type="NCBI Taxonomy" id="283909"/>
    <lineage>
        <taxon>Eukaryota</taxon>
        <taxon>Metazoa</taxon>
        <taxon>Spiralia</taxon>
        <taxon>Lophotrochozoa</taxon>
        <taxon>Annelida</taxon>
        <taxon>Polychaeta</taxon>
        <taxon>Sedentaria</taxon>
        <taxon>Scolecida</taxon>
        <taxon>Capitellidae</taxon>
        <taxon>Capitella</taxon>
    </lineage>
</organism>
<sequence length="289" mass="32421">MKKAESPKPKLRKPIIQRLFHFCHDHNGSTEYTKLRAKHVAEAEHGNTTFSIIILVVIFLGAVASLGLIYLSFPYLAKNEKQYIALPKSIEDAKHLGQVLSRYKEMYYVHVLAGYFITYIFLQSFAIPGSIFLSILSGFLFPFPLALSLVCLCSAIGASICYFLSYLVGRRLVWKYIPDRAADWSSHVQKHKAHLMNYIIFLRITPFLPNWFINITAPVINVPVLPFFFGTLFGVAPPSFVAIQAGTTLHTLTSSGDALSLTSILVLAVLAVLSMLPVLFKSFLKKKFD</sequence>
<comment type="subcellular location">
    <subcellularLocation>
        <location evidence="1">Membrane</location>
        <topology evidence="1">Multi-pass membrane protein</topology>
    </subcellularLocation>
</comment>
<dbReference type="PANTHER" id="PTHR43220">
    <property type="match status" value="1"/>
</dbReference>
<evidence type="ECO:0000256" key="4">
    <source>
        <dbReference type="ARBA" id="ARBA00023136"/>
    </source>
</evidence>
<reference evidence="9" key="3">
    <citation type="submission" date="2015-06" db="UniProtKB">
        <authorList>
            <consortium name="EnsemblMetazoa"/>
        </authorList>
    </citation>
    <scope>IDENTIFICATION</scope>
</reference>
<dbReference type="Proteomes" id="UP000014760">
    <property type="component" value="Unassembled WGS sequence"/>
</dbReference>
<keyword evidence="4 6" id="KW-0472">Membrane</keyword>
<dbReference type="STRING" id="283909.R7T3Y5"/>
<dbReference type="InterPro" id="IPR032816">
    <property type="entry name" value="VTT_dom"/>
</dbReference>
<keyword evidence="2 6" id="KW-0812">Transmembrane</keyword>